<name>A0ABW5K536_9FLAO</name>
<accession>A0ABW5K536</accession>
<proteinExistence type="predicted"/>
<dbReference type="EMBL" id="JBHULG010000001">
    <property type="protein sequence ID" value="MFD2543941.1"/>
    <property type="molecule type" value="Genomic_DNA"/>
</dbReference>
<protein>
    <submittedName>
        <fullName evidence="1">Uncharacterized protein</fullName>
    </submittedName>
</protein>
<sequence length="180" mass="20515">MTFPEILPYSNNKTRVVLYTSQFSIAKLVFQVLNFSGKEFDFFLINGENQVSDNDFVILETDDAEKAKNFEPNIILVSEEIGDEHLVSILENITPGGVLVYPESKEEIVEKAENYFRKLAFSPSKISKSGENFVLHTDLGNIPLVSKDEILLKNVNGIQLLCQQFGVMEEEFYEPMMTFE</sequence>
<evidence type="ECO:0000313" key="2">
    <source>
        <dbReference type="Proteomes" id="UP001597394"/>
    </source>
</evidence>
<organism evidence="1 2">
    <name type="scientific">Kaistella montana</name>
    <dbReference type="NCBI Taxonomy" id="1849733"/>
    <lineage>
        <taxon>Bacteria</taxon>
        <taxon>Pseudomonadati</taxon>
        <taxon>Bacteroidota</taxon>
        <taxon>Flavobacteriia</taxon>
        <taxon>Flavobacteriales</taxon>
        <taxon>Weeksellaceae</taxon>
        <taxon>Chryseobacterium group</taxon>
        <taxon>Kaistella</taxon>
    </lineage>
</organism>
<evidence type="ECO:0000313" key="1">
    <source>
        <dbReference type="EMBL" id="MFD2543941.1"/>
    </source>
</evidence>
<dbReference type="RefSeq" id="WP_255926477.1">
    <property type="nucleotide sequence ID" value="NZ_JANFQP010000001.1"/>
</dbReference>
<reference evidence="2" key="1">
    <citation type="journal article" date="2019" name="Int. J. Syst. Evol. Microbiol.">
        <title>The Global Catalogue of Microorganisms (GCM) 10K type strain sequencing project: providing services to taxonomists for standard genome sequencing and annotation.</title>
        <authorList>
            <consortium name="The Broad Institute Genomics Platform"/>
            <consortium name="The Broad Institute Genome Sequencing Center for Infectious Disease"/>
            <person name="Wu L."/>
            <person name="Ma J."/>
        </authorList>
    </citation>
    <scope>NUCLEOTIDE SEQUENCE [LARGE SCALE GENOMIC DNA]</scope>
    <source>
        <strain evidence="2">KCTC 52204</strain>
    </source>
</reference>
<dbReference type="Proteomes" id="UP001597394">
    <property type="component" value="Unassembled WGS sequence"/>
</dbReference>
<keyword evidence="2" id="KW-1185">Reference proteome</keyword>
<gene>
    <name evidence="1" type="ORF">ACFSO8_00555</name>
</gene>
<comment type="caution">
    <text evidence="1">The sequence shown here is derived from an EMBL/GenBank/DDBJ whole genome shotgun (WGS) entry which is preliminary data.</text>
</comment>